<reference evidence="4 5" key="1">
    <citation type="journal article" date="2023" name="G3 (Bethesda)">
        <title>A haplotype-resolved chromosome-scale genome for Quercus rubra L. provides insights into the genetics of adaptive traits for red oak species.</title>
        <authorList>
            <person name="Kapoor B."/>
            <person name="Jenkins J."/>
            <person name="Schmutz J."/>
            <person name="Zhebentyayeva T."/>
            <person name="Kuelheim C."/>
            <person name="Coggeshall M."/>
            <person name="Heim C."/>
            <person name="Lasky J.R."/>
            <person name="Leites L."/>
            <person name="Islam-Faridi N."/>
            <person name="Romero-Severson J."/>
            <person name="DeLeo V.L."/>
            <person name="Lucas S.M."/>
            <person name="Lazic D."/>
            <person name="Gailing O."/>
            <person name="Carlson J."/>
            <person name="Staton M."/>
        </authorList>
    </citation>
    <scope>NUCLEOTIDE SEQUENCE [LARGE SCALE GENOMIC DNA]</scope>
    <source>
        <strain evidence="4">Pseudo-F2</strain>
    </source>
</reference>
<dbReference type="InterPro" id="IPR032675">
    <property type="entry name" value="LRR_dom_sf"/>
</dbReference>
<sequence>MSCVRSLGRVRAGGPSSRLGSLSSTCSSSTCSLNGELGKGSMISSDWTKKSIGESGATTRGSGADTEGIYASSGKRSKTEEEDREARNSSNNTTGKSGSSNLSNNSHSLNYEYLFTLGNLISFIYKDHNQIKEDFQKLNKFEHDAGGPIKKLECSLDDIFKLSALKKDSMKLKLNFPSLPPKMSTKSPVVCRFSWSRNGSHSVVDELPSLHMNHKFLCSSIFTEYQKDFENLNTRLKLCSLSFAVLPDDVISLVDRPTTGKKTAEDIADEILKELEGNGFIEPVKERRKLVANRFMMQPLDDGFFDYHFNGILTVNSSQCNRAFLMKDEDGTLEQEKVQTIFNVNEPLPDLRFECFAKMKNVNFVEWFSRMKNVNVLYLGRWQSSVQHHNEEQSSGQHHIEVQSTEFLKGLKSMKCLRLLSLQGISRINKLPDSIRKLKNLSILDLKACHNLEALPDGIASLKKLLHFNISECYLLDGMPKGLASLSELQVLKGFVIGNLKSRSSCTLEDLIGLKKLNKLSINTSSKAFPVEKDLYALRKLEALQKLAIAWSDDSTKQENGVLNSVSTMNSDDRRQDNPETLELPTKLEKLELQCFPHTGTPSWLIPGKLQSLKKLYIRGGKLNNLRQIQEGNDKWTVEILRLKYLDEFNMNWNELHTSFPKLIFLETVECVILSSCPCDEFGVWLKS</sequence>
<organism evidence="4 5">
    <name type="scientific">Quercus rubra</name>
    <name type="common">Northern red oak</name>
    <name type="synonym">Quercus borealis</name>
    <dbReference type="NCBI Taxonomy" id="3512"/>
    <lineage>
        <taxon>Eukaryota</taxon>
        <taxon>Viridiplantae</taxon>
        <taxon>Streptophyta</taxon>
        <taxon>Embryophyta</taxon>
        <taxon>Tracheophyta</taxon>
        <taxon>Spermatophyta</taxon>
        <taxon>Magnoliopsida</taxon>
        <taxon>eudicotyledons</taxon>
        <taxon>Gunneridae</taxon>
        <taxon>Pentapetalae</taxon>
        <taxon>rosids</taxon>
        <taxon>fabids</taxon>
        <taxon>Fagales</taxon>
        <taxon>Fagaceae</taxon>
        <taxon>Quercus</taxon>
    </lineage>
</organism>
<evidence type="ECO:0000259" key="3">
    <source>
        <dbReference type="Pfam" id="PF23598"/>
    </source>
</evidence>
<feature type="compositionally biased region" description="Low complexity" evidence="2">
    <location>
        <begin position="16"/>
        <end position="26"/>
    </location>
</feature>
<gene>
    <name evidence="4" type="ORF">RGQ29_018316</name>
</gene>
<feature type="compositionally biased region" description="Low complexity" evidence="2">
    <location>
        <begin position="88"/>
        <end position="102"/>
    </location>
</feature>
<dbReference type="Proteomes" id="UP001324115">
    <property type="component" value="Unassembled WGS sequence"/>
</dbReference>
<comment type="caution">
    <text evidence="4">The sequence shown here is derived from an EMBL/GenBank/DDBJ whole genome shotgun (WGS) entry which is preliminary data.</text>
</comment>
<feature type="domain" description="Disease resistance R13L4/SHOC-2-like LRR" evidence="3">
    <location>
        <begin position="405"/>
        <end position="619"/>
    </location>
</feature>
<dbReference type="SUPFAM" id="SSF52058">
    <property type="entry name" value="L domain-like"/>
    <property type="match status" value="1"/>
</dbReference>
<evidence type="ECO:0000256" key="2">
    <source>
        <dbReference type="SAM" id="MobiDB-lite"/>
    </source>
</evidence>
<dbReference type="PANTHER" id="PTHR47186">
    <property type="entry name" value="LEUCINE-RICH REPEAT-CONTAINING PROTEIN 57"/>
    <property type="match status" value="1"/>
</dbReference>
<dbReference type="InterPro" id="IPR055414">
    <property type="entry name" value="LRR_R13L4/SHOC2-like"/>
</dbReference>
<name>A0AAN7FJ06_QUERU</name>
<keyword evidence="5" id="KW-1185">Reference proteome</keyword>
<dbReference type="Pfam" id="PF23598">
    <property type="entry name" value="LRR_14"/>
    <property type="match status" value="1"/>
</dbReference>
<feature type="region of interest" description="Disordered" evidence="2">
    <location>
        <begin position="52"/>
        <end position="102"/>
    </location>
</feature>
<evidence type="ECO:0000256" key="1">
    <source>
        <dbReference type="ARBA" id="ARBA00022737"/>
    </source>
</evidence>
<proteinExistence type="predicted"/>
<keyword evidence="1" id="KW-0677">Repeat</keyword>
<dbReference type="EMBL" id="JAXUIC010000004">
    <property type="protein sequence ID" value="KAK4594585.1"/>
    <property type="molecule type" value="Genomic_DNA"/>
</dbReference>
<accession>A0AAN7FJ06</accession>
<protein>
    <recommendedName>
        <fullName evidence="3">Disease resistance R13L4/SHOC-2-like LRR domain-containing protein</fullName>
    </recommendedName>
</protein>
<evidence type="ECO:0000313" key="5">
    <source>
        <dbReference type="Proteomes" id="UP001324115"/>
    </source>
</evidence>
<evidence type="ECO:0000313" key="4">
    <source>
        <dbReference type="EMBL" id="KAK4594585.1"/>
    </source>
</evidence>
<feature type="compositionally biased region" description="Basic and acidic residues" evidence="2">
    <location>
        <begin position="77"/>
        <end position="87"/>
    </location>
</feature>
<dbReference type="AlphaFoldDB" id="A0AAN7FJ06"/>
<dbReference type="Gene3D" id="3.80.10.10">
    <property type="entry name" value="Ribonuclease Inhibitor"/>
    <property type="match status" value="1"/>
</dbReference>
<feature type="region of interest" description="Disordered" evidence="2">
    <location>
        <begin position="1"/>
        <end position="26"/>
    </location>
</feature>
<dbReference type="PANTHER" id="PTHR47186:SF54">
    <property type="entry name" value="DISEASE RESISTANCE RPP13-LIKE PROTEIN 4"/>
    <property type="match status" value="1"/>
</dbReference>